<organism evidence="1 2">
    <name type="scientific">Polyplosphaeria fusca</name>
    <dbReference type="NCBI Taxonomy" id="682080"/>
    <lineage>
        <taxon>Eukaryota</taxon>
        <taxon>Fungi</taxon>
        <taxon>Dikarya</taxon>
        <taxon>Ascomycota</taxon>
        <taxon>Pezizomycotina</taxon>
        <taxon>Dothideomycetes</taxon>
        <taxon>Pleosporomycetidae</taxon>
        <taxon>Pleosporales</taxon>
        <taxon>Tetraplosphaeriaceae</taxon>
        <taxon>Polyplosphaeria</taxon>
    </lineage>
</organism>
<name>A0A9P4R3W9_9PLEO</name>
<dbReference type="EMBL" id="ML996107">
    <property type="protein sequence ID" value="KAF2738677.1"/>
    <property type="molecule type" value="Genomic_DNA"/>
</dbReference>
<dbReference type="AlphaFoldDB" id="A0A9P4R3W9"/>
<accession>A0A9P4R3W9</accession>
<evidence type="ECO:0000313" key="1">
    <source>
        <dbReference type="EMBL" id="KAF2738677.1"/>
    </source>
</evidence>
<keyword evidence="2" id="KW-1185">Reference proteome</keyword>
<sequence length="141" mass="15332">MSRRIVTFGGLAAAGGAAYYLYNAGGDPKLAEKQLEHDAAAATRKIKNEVPGREQEAKKAGEEGWETIKKQTTDLSDRAKAEANKADAKFDQYRADAAKKFEESRQETGNKLNSAVDTFDKNVAEGANKSKSWIGSWFGGK</sequence>
<protein>
    <recommendedName>
        <fullName evidence="3">Calcofluor white hypersensitive protein</fullName>
    </recommendedName>
</protein>
<dbReference type="OrthoDB" id="5355126at2759"/>
<reference evidence="1" key="1">
    <citation type="journal article" date="2020" name="Stud. Mycol.">
        <title>101 Dothideomycetes genomes: a test case for predicting lifestyles and emergence of pathogens.</title>
        <authorList>
            <person name="Haridas S."/>
            <person name="Albert R."/>
            <person name="Binder M."/>
            <person name="Bloem J."/>
            <person name="Labutti K."/>
            <person name="Salamov A."/>
            <person name="Andreopoulos B."/>
            <person name="Baker S."/>
            <person name="Barry K."/>
            <person name="Bills G."/>
            <person name="Bluhm B."/>
            <person name="Cannon C."/>
            <person name="Castanera R."/>
            <person name="Culley D."/>
            <person name="Daum C."/>
            <person name="Ezra D."/>
            <person name="Gonzalez J."/>
            <person name="Henrissat B."/>
            <person name="Kuo A."/>
            <person name="Liang C."/>
            <person name="Lipzen A."/>
            <person name="Lutzoni F."/>
            <person name="Magnuson J."/>
            <person name="Mondo S."/>
            <person name="Nolan M."/>
            <person name="Ohm R."/>
            <person name="Pangilinan J."/>
            <person name="Park H.-J."/>
            <person name="Ramirez L."/>
            <person name="Alfaro M."/>
            <person name="Sun H."/>
            <person name="Tritt A."/>
            <person name="Yoshinaga Y."/>
            <person name="Zwiers L.-H."/>
            <person name="Turgeon B."/>
            <person name="Goodwin S."/>
            <person name="Spatafora J."/>
            <person name="Crous P."/>
            <person name="Grigoriev I."/>
        </authorList>
    </citation>
    <scope>NUCLEOTIDE SEQUENCE</scope>
    <source>
        <strain evidence="1">CBS 125425</strain>
    </source>
</reference>
<dbReference type="Proteomes" id="UP000799444">
    <property type="component" value="Unassembled WGS sequence"/>
</dbReference>
<gene>
    <name evidence="1" type="ORF">EJ04DRAFT_573536</name>
</gene>
<comment type="caution">
    <text evidence="1">The sequence shown here is derived from an EMBL/GenBank/DDBJ whole genome shotgun (WGS) entry which is preliminary data.</text>
</comment>
<proteinExistence type="predicted"/>
<evidence type="ECO:0000313" key="2">
    <source>
        <dbReference type="Proteomes" id="UP000799444"/>
    </source>
</evidence>
<evidence type="ECO:0008006" key="3">
    <source>
        <dbReference type="Google" id="ProtNLM"/>
    </source>
</evidence>